<gene>
    <name evidence="2" type="ORF">A4R26_32265</name>
</gene>
<dbReference type="InterPro" id="IPR010982">
    <property type="entry name" value="Lambda_DNA-bd_dom_sf"/>
</dbReference>
<accession>A0A1V9EH81</accession>
<reference evidence="3" key="1">
    <citation type="submission" date="2016-04" db="EMBL/GenBank/DDBJ databases">
        <authorList>
            <person name="Chen L."/>
            <person name="Zhuang W."/>
            <person name="Wang G."/>
        </authorList>
    </citation>
    <scope>NUCLEOTIDE SEQUENCE [LARGE SCALE GENOMIC DNA]</scope>
    <source>
        <strain evidence="3">208</strain>
    </source>
</reference>
<dbReference type="SUPFAM" id="SSF47413">
    <property type="entry name" value="lambda repressor-like DNA-binding domains"/>
    <property type="match status" value="1"/>
</dbReference>
<dbReference type="AlphaFoldDB" id="A0A1V9EH81"/>
<dbReference type="STRING" id="550983.A4R26_32265"/>
<dbReference type="PROSITE" id="PS50943">
    <property type="entry name" value="HTH_CROC1"/>
    <property type="match status" value="1"/>
</dbReference>
<dbReference type="Proteomes" id="UP000192276">
    <property type="component" value="Unassembled WGS sequence"/>
</dbReference>
<comment type="caution">
    <text evidence="2">The sequence shown here is derived from an EMBL/GenBank/DDBJ whole genome shotgun (WGS) entry which is preliminary data.</text>
</comment>
<name>A0A1V9EH81_9BACT</name>
<organism evidence="2 3">
    <name type="scientific">Niastella populi</name>
    <dbReference type="NCBI Taxonomy" id="550983"/>
    <lineage>
        <taxon>Bacteria</taxon>
        <taxon>Pseudomonadati</taxon>
        <taxon>Bacteroidota</taxon>
        <taxon>Chitinophagia</taxon>
        <taxon>Chitinophagales</taxon>
        <taxon>Chitinophagaceae</taxon>
        <taxon>Niastella</taxon>
    </lineage>
</organism>
<evidence type="ECO:0000259" key="1">
    <source>
        <dbReference type="PROSITE" id="PS50943"/>
    </source>
</evidence>
<feature type="domain" description="HTH cro/C1-type" evidence="1">
    <location>
        <begin position="45"/>
        <end position="80"/>
    </location>
</feature>
<sequence length="86" mass="10096">MAKQKKATPPPTDFDIFLKKVGDRMREIRTKKGFSNYEIFAFEHNLGRSQYGKYENGTEDLRLSSLHKVISSFDMTFEEFFSEGFE</sequence>
<dbReference type="CDD" id="cd00093">
    <property type="entry name" value="HTH_XRE"/>
    <property type="match status" value="1"/>
</dbReference>
<evidence type="ECO:0000313" key="2">
    <source>
        <dbReference type="EMBL" id="OQP45411.1"/>
    </source>
</evidence>
<protein>
    <recommendedName>
        <fullName evidence="1">HTH cro/C1-type domain-containing protein</fullName>
    </recommendedName>
</protein>
<evidence type="ECO:0000313" key="3">
    <source>
        <dbReference type="Proteomes" id="UP000192276"/>
    </source>
</evidence>
<dbReference type="InterPro" id="IPR001387">
    <property type="entry name" value="Cro/C1-type_HTH"/>
</dbReference>
<dbReference type="Gene3D" id="1.10.260.40">
    <property type="entry name" value="lambda repressor-like DNA-binding domains"/>
    <property type="match status" value="1"/>
</dbReference>
<dbReference type="RefSeq" id="WP_081171681.1">
    <property type="nucleotide sequence ID" value="NZ_LWBP01000255.1"/>
</dbReference>
<proteinExistence type="predicted"/>
<dbReference type="EMBL" id="LWBP01000255">
    <property type="protein sequence ID" value="OQP45411.1"/>
    <property type="molecule type" value="Genomic_DNA"/>
</dbReference>
<dbReference type="OrthoDB" id="674942at2"/>
<keyword evidence="3" id="KW-1185">Reference proteome</keyword>
<dbReference type="GO" id="GO:0003677">
    <property type="term" value="F:DNA binding"/>
    <property type="evidence" value="ECO:0007669"/>
    <property type="project" value="InterPro"/>
</dbReference>